<dbReference type="AlphaFoldDB" id="A0A0M8N1T8"/>
<dbReference type="Pfam" id="PF19050">
    <property type="entry name" value="PhoD_2"/>
    <property type="match status" value="2"/>
</dbReference>
<dbReference type="PANTHER" id="PTHR46689:SF1">
    <property type="entry name" value="PHOD-LIKE PHOSPHATASE DOMAIN-CONTAINING PROTEIN"/>
    <property type="match status" value="1"/>
</dbReference>
<dbReference type="EMBL" id="LGSR01000008">
    <property type="protein sequence ID" value="KOS21367.1"/>
    <property type="molecule type" value="Genomic_DNA"/>
</dbReference>
<dbReference type="OrthoDB" id="9999821at2759"/>
<feature type="compositionally biased region" description="Acidic residues" evidence="1">
    <location>
        <begin position="703"/>
        <end position="716"/>
    </location>
</feature>
<dbReference type="PANTHER" id="PTHR46689">
    <property type="entry name" value="MEMBRANE PROTEIN, PUTATIVE-RELATED"/>
    <property type="match status" value="1"/>
</dbReference>
<accession>A0A0M8N1T8</accession>
<gene>
    <name evidence="3" type="ORF">ESCO_005152</name>
</gene>
<feature type="region of interest" description="Disordered" evidence="1">
    <location>
        <begin position="687"/>
        <end position="723"/>
    </location>
</feature>
<evidence type="ECO:0000313" key="3">
    <source>
        <dbReference type="EMBL" id="KOS21367.1"/>
    </source>
</evidence>
<evidence type="ECO:0000313" key="4">
    <source>
        <dbReference type="Proteomes" id="UP000053831"/>
    </source>
</evidence>
<dbReference type="InterPro" id="IPR043904">
    <property type="entry name" value="PhoD_2-like"/>
</dbReference>
<feature type="domain" description="PhoD-like phosphatase" evidence="2">
    <location>
        <begin position="80"/>
        <end position="331"/>
    </location>
</feature>
<protein>
    <recommendedName>
        <fullName evidence="2">PhoD-like phosphatase domain-containing protein</fullName>
    </recommendedName>
</protein>
<dbReference type="InterPro" id="IPR038607">
    <property type="entry name" value="PhoD-like_sf"/>
</dbReference>
<dbReference type="Proteomes" id="UP000053831">
    <property type="component" value="Unassembled WGS sequence"/>
</dbReference>
<feature type="domain" description="PhoD-like phosphatase" evidence="2">
    <location>
        <begin position="337"/>
        <end position="496"/>
    </location>
</feature>
<evidence type="ECO:0000259" key="2">
    <source>
        <dbReference type="Pfam" id="PF19050"/>
    </source>
</evidence>
<reference evidence="3 4" key="1">
    <citation type="submission" date="2015-07" db="EMBL/GenBank/DDBJ databases">
        <title>The genome of the fungus Escovopsis weberi, a specialized disease agent of ant agriculture.</title>
        <authorList>
            <person name="de Man T.J."/>
            <person name="Stajich J.E."/>
            <person name="Kubicek C.P."/>
            <person name="Chenthamara K."/>
            <person name="Atanasova L."/>
            <person name="Druzhinina I.S."/>
            <person name="Birnbaum S."/>
            <person name="Barribeau S.M."/>
            <person name="Teiling C."/>
            <person name="Suen G."/>
            <person name="Currie C."/>
            <person name="Gerardo N.M."/>
        </authorList>
    </citation>
    <scope>NUCLEOTIDE SEQUENCE [LARGE SCALE GENOMIC DNA]</scope>
</reference>
<comment type="caution">
    <text evidence="3">The sequence shown here is derived from an EMBL/GenBank/DDBJ whole genome shotgun (WGS) entry which is preliminary data.</text>
</comment>
<dbReference type="CDD" id="cd07389">
    <property type="entry name" value="MPP_PhoD"/>
    <property type="match status" value="1"/>
</dbReference>
<dbReference type="Gene3D" id="3.60.21.70">
    <property type="entry name" value="PhoD-like phosphatase"/>
    <property type="match status" value="1"/>
</dbReference>
<dbReference type="InterPro" id="IPR018946">
    <property type="entry name" value="PhoD-like_MPP"/>
</dbReference>
<evidence type="ECO:0000256" key="1">
    <source>
        <dbReference type="SAM" id="MobiDB-lite"/>
    </source>
</evidence>
<proteinExistence type="predicted"/>
<dbReference type="GO" id="GO:0016020">
    <property type="term" value="C:membrane"/>
    <property type="evidence" value="ECO:0007669"/>
    <property type="project" value="TreeGrafter"/>
</dbReference>
<dbReference type="STRING" id="150374.A0A0M8N1T8"/>
<name>A0A0M8N1T8_ESCWE</name>
<keyword evidence="4" id="KW-1185">Reference proteome</keyword>
<organism evidence="3 4">
    <name type="scientific">Escovopsis weberi</name>
    <dbReference type="NCBI Taxonomy" id="150374"/>
    <lineage>
        <taxon>Eukaryota</taxon>
        <taxon>Fungi</taxon>
        <taxon>Dikarya</taxon>
        <taxon>Ascomycota</taxon>
        <taxon>Pezizomycotina</taxon>
        <taxon>Sordariomycetes</taxon>
        <taxon>Hypocreomycetidae</taxon>
        <taxon>Hypocreales</taxon>
        <taxon>Hypocreaceae</taxon>
        <taxon>Escovopsis</taxon>
    </lineage>
</organism>
<sequence>MTDFPGSFANRRKRVDIDGEKMLKYKDVRGFRLHAEQGCTFWRFNIEVELCDRQQRIAYRINRGPAMGFWVPASGESMNVMFYTCNGFSLKAKPDDLCGPDPMWRDVLNSHQSQPFHVMVGGGDQLYNDSVANECDLFDEWLDITNPRHKHSAAFTPEMQSEMEQFYLERYCMWFSQGLFGLANSQIPMVNMYDDHDVFDGYGSYPHNDMSSPVFSGLGAVAFKYYMLFQHQSIPTETEQTEPTWIMGENPGPYIHEQSHSLYMSLGGKLALLAVDTRTERTEQTVVDERTWEKIMNRLYAEVKRGNVEHLLVLLGVPIAYPRLTWLENILTSRPVRALGKAGLLGKHLNNIDGGIEVLDDLNDHWTAKNHKRERTIVVEDLQDLAIDKSLRITILSGDVHLAAIGQFFSNPKLGLAKHKDPRYMPNIVSSAMVNMPPPDVMVDILNTRNRVHHFDKQTDESMIPIFRSGIDGKPRSNENLLPRRNWCSIRLWQPGSTPLPSPSVSEQRADMVQSNRRDSQGHYDPNIIRGQWSAEEVDYAYVDARVAGQRGASGSRAGTAAASFEFTSGDESLFTAQPLQRARAVGSQFVPPGAELVSETTDASIRPFHRIPTDMTPQQMRQPEKHAVNLEGGLDICLNVEVNSKEPTGITVPYRILVPRLFYNYDPETDDLPAAEPTGIKRLLSIRKTSQQPQEGPLPAEPEYEGAMYEDDNDLAYEGREQ</sequence>